<comment type="caution">
    <text evidence="1">The sequence shown here is derived from an EMBL/GenBank/DDBJ whole genome shotgun (WGS) entry which is preliminary data.</text>
</comment>
<proteinExistence type="predicted"/>
<organism evidence="1 2">
    <name type="scientific">Capnocytophaga leadbetteri</name>
    <dbReference type="NCBI Taxonomy" id="327575"/>
    <lineage>
        <taxon>Bacteria</taxon>
        <taxon>Pseudomonadati</taxon>
        <taxon>Bacteroidota</taxon>
        <taxon>Flavobacteriia</taxon>
        <taxon>Flavobacteriales</taxon>
        <taxon>Flavobacteriaceae</taxon>
        <taxon>Capnocytophaga</taxon>
    </lineage>
</organism>
<reference evidence="1 2" key="1">
    <citation type="submission" date="2018-04" db="EMBL/GenBank/DDBJ databases">
        <title>Genomic Encyclopedia of Archaeal and Bacterial Type Strains, Phase II (KMG-II): from individual species to whole genera.</title>
        <authorList>
            <person name="Goeker M."/>
        </authorList>
    </citation>
    <scope>NUCLEOTIDE SEQUENCE [LARGE SCALE GENOMIC DNA]</scope>
    <source>
        <strain evidence="1 2">DSM 22902</strain>
    </source>
</reference>
<sequence>MSTLGGVYPISTQVWFTSVGISILQTCAMFNF</sequence>
<accession>A0A2T5XSJ2</accession>
<dbReference type="EMBL" id="QBKG01000015">
    <property type="protein sequence ID" value="PTX03184.1"/>
    <property type="molecule type" value="Genomic_DNA"/>
</dbReference>
<name>A0A2T5XSJ2_9FLAO</name>
<dbReference type="AlphaFoldDB" id="A0A2T5XSJ2"/>
<dbReference type="Proteomes" id="UP000243985">
    <property type="component" value="Unassembled WGS sequence"/>
</dbReference>
<evidence type="ECO:0000313" key="1">
    <source>
        <dbReference type="EMBL" id="PTX03184.1"/>
    </source>
</evidence>
<gene>
    <name evidence="1" type="ORF">C8P65_11534</name>
</gene>
<evidence type="ECO:0000313" key="2">
    <source>
        <dbReference type="Proteomes" id="UP000243985"/>
    </source>
</evidence>
<protein>
    <submittedName>
        <fullName evidence="1">Uncharacterized protein</fullName>
    </submittedName>
</protein>